<dbReference type="InterPro" id="IPR005532">
    <property type="entry name" value="SUMF_dom"/>
</dbReference>
<dbReference type="GO" id="GO:0120147">
    <property type="term" value="F:formylglycine-generating oxidase activity"/>
    <property type="evidence" value="ECO:0007669"/>
    <property type="project" value="TreeGrafter"/>
</dbReference>
<dbReference type="Gene3D" id="3.90.1580.10">
    <property type="entry name" value="paralog of FGE (formylglycine-generating enzyme)"/>
    <property type="match status" value="1"/>
</dbReference>
<dbReference type="InterPro" id="IPR042095">
    <property type="entry name" value="SUMF_sf"/>
</dbReference>
<sequence length="614" mass="66059">MVRCAGLSRLARRAGETGRQYRLPTEAEWEYAARGGLETPYGWDGTAFDPEKANCSVQGSAGRTLPVSRKEGWANPFGLHDMIGNVWEWTADRDEGNEGDASRVQRGGSWDYGGPVVCRAARPRFSLMEIEHRPRPGSDRFEPCDQRRERRLHRRILHLCDMAAQVAQGGIELPGIGAFTFDLPGERSRQGVVVLGEGEAEQRRLEPLVRAAALASAFAGQAGDGGRGLGLLLVRVVAALAIERGEVAAAVVVVEIEQHPALVGFDGAVEHARVGLAGLDRGVVELLVASADQAAAFATVAEGPDQRLQRGDRVGVRPQVALRQRALLAQVGALADRLRQPVDELHGPAPVAEHVAHEAEDLDRGGVEPDVGWRVLGEEGFGRRVALVPRHVPDRQHACAQDLEGFELVGQLLRPAAVGGNLRVAADQGMHRGAPGAHLGNGLRQHLADGTRGVGIDLLLRQRIADAADLLEIEHRFRPVRGDQHAVVLAGGVANADLVVGVGVGDADVGHHQVREEQALEHLLDDHRAGVLVRTHRAVTHGFERGCDRNAPQDVEIDPRRMRRARTGVLGAEGHDHEADRAQAHFGLLRPEKAGQPARIALMMESSAMPSLAG</sequence>
<gene>
    <name evidence="2" type="ORF">C667_12309</name>
</gene>
<feature type="domain" description="Sulfatase-modifying factor enzyme-like" evidence="1">
    <location>
        <begin position="10"/>
        <end position="123"/>
    </location>
</feature>
<dbReference type="Pfam" id="PF03781">
    <property type="entry name" value="FGE-sulfatase"/>
    <property type="match status" value="1"/>
</dbReference>
<comment type="caution">
    <text evidence="2">The sequence shown here is derived from an EMBL/GenBank/DDBJ whole genome shotgun (WGS) entry which is preliminary data.</text>
</comment>
<organism evidence="2 3">
    <name type="scientific">Thauera phenylacetica B4P</name>
    <dbReference type="NCBI Taxonomy" id="1234382"/>
    <lineage>
        <taxon>Bacteria</taxon>
        <taxon>Pseudomonadati</taxon>
        <taxon>Pseudomonadota</taxon>
        <taxon>Betaproteobacteria</taxon>
        <taxon>Rhodocyclales</taxon>
        <taxon>Zoogloeaceae</taxon>
        <taxon>Thauera</taxon>
    </lineage>
</organism>
<dbReference type="SUPFAM" id="SSF56436">
    <property type="entry name" value="C-type lectin-like"/>
    <property type="match status" value="1"/>
</dbReference>
<protein>
    <recommendedName>
        <fullName evidence="1">Sulfatase-modifying factor enzyme-like domain-containing protein</fullName>
    </recommendedName>
</protein>
<keyword evidence="3" id="KW-1185">Reference proteome</keyword>
<dbReference type="PANTHER" id="PTHR23150:SF19">
    <property type="entry name" value="FORMYLGLYCINE-GENERATING ENZYME"/>
    <property type="match status" value="1"/>
</dbReference>
<evidence type="ECO:0000313" key="3">
    <source>
        <dbReference type="Proteomes" id="UP000013047"/>
    </source>
</evidence>
<dbReference type="EMBL" id="AMXF01000084">
    <property type="protein sequence ID" value="ENO96754.1"/>
    <property type="molecule type" value="Genomic_DNA"/>
</dbReference>
<dbReference type="Proteomes" id="UP000013047">
    <property type="component" value="Unassembled WGS sequence"/>
</dbReference>
<dbReference type="InterPro" id="IPR016187">
    <property type="entry name" value="CTDL_fold"/>
</dbReference>
<proteinExistence type="predicted"/>
<reference evidence="2 3" key="1">
    <citation type="submission" date="2012-09" db="EMBL/GenBank/DDBJ databases">
        <title>Draft Genome Sequences of 6 Strains from Genus Thauera.</title>
        <authorList>
            <person name="Liu B."/>
            <person name="Shapleigh J.P."/>
            <person name="Frostegard A.H."/>
        </authorList>
    </citation>
    <scope>NUCLEOTIDE SEQUENCE [LARGE SCALE GENOMIC DNA]</scope>
    <source>
        <strain evidence="2 3">B4P</strain>
    </source>
</reference>
<dbReference type="PANTHER" id="PTHR23150">
    <property type="entry name" value="SULFATASE MODIFYING FACTOR 1, 2"/>
    <property type="match status" value="1"/>
</dbReference>
<dbReference type="AlphaFoldDB" id="N6ZXA1"/>
<evidence type="ECO:0000313" key="2">
    <source>
        <dbReference type="EMBL" id="ENO96754.1"/>
    </source>
</evidence>
<name>N6ZXA1_9RHOO</name>
<dbReference type="InterPro" id="IPR051043">
    <property type="entry name" value="Sulfatase_Mod_Factor_Kinase"/>
</dbReference>
<accession>N6ZXA1</accession>
<evidence type="ECO:0000259" key="1">
    <source>
        <dbReference type="Pfam" id="PF03781"/>
    </source>
</evidence>